<dbReference type="Proteomes" id="UP000019373">
    <property type="component" value="Unassembled WGS sequence"/>
</dbReference>
<dbReference type="EMBL" id="KE721301">
    <property type="protein sequence ID" value="ERF70608.1"/>
    <property type="molecule type" value="Genomic_DNA"/>
</dbReference>
<dbReference type="OrthoDB" id="412788at2759"/>
<dbReference type="PANTHER" id="PTHR34598:SF3">
    <property type="entry name" value="OXIDOREDUCTASE AN1597"/>
    <property type="match status" value="1"/>
</dbReference>
<evidence type="ECO:0000313" key="3">
    <source>
        <dbReference type="Proteomes" id="UP000019373"/>
    </source>
</evidence>
<dbReference type="GO" id="GO:0016491">
    <property type="term" value="F:oxidoreductase activity"/>
    <property type="evidence" value="ECO:0007669"/>
    <property type="project" value="InterPro"/>
</dbReference>
<evidence type="ECO:0008006" key="4">
    <source>
        <dbReference type="Google" id="ProtNLM"/>
    </source>
</evidence>
<gene>
    <name evidence="2" type="ORF">EPUS_02474</name>
</gene>
<name>U1GES9_ENDPU</name>
<dbReference type="NCBIfam" id="NF041278">
    <property type="entry name" value="CmcJ_NvfI_EfuI"/>
    <property type="match status" value="1"/>
</dbReference>
<dbReference type="HOGENOM" id="CLU_042688_2_0_1"/>
<sequence>MPDVRGTIEYLQDLELYETEKPYWCFLPPKKGFDPDKERVDNLEFEDHNVAISDIRGLEGDVSLENYGFQVLSHDTEIPAFTAADAVEAYKRETEQLLMEALGATHVKCYDLRLRKNIVFQRTEFDLNNPLHTEGPARGAHNAPQVINRYLSQPEKDAFLRIGYRVRIVNTWRSLLPVLEDQPLALCDSRSVGETDLMAADRLVPDRVGEVYYLKFNPKHQWYWLSTQKRSEPYAFVMFDTKAGTHARFCPHVSFKNPLAGAKVPPRESVETRSVVITKES</sequence>
<accession>U1GES9</accession>
<dbReference type="eggNOG" id="ENOG502SUEU">
    <property type="taxonomic scope" value="Eukaryota"/>
</dbReference>
<organism evidence="2 3">
    <name type="scientific">Endocarpon pusillum (strain Z07020 / HMAS-L-300199)</name>
    <name type="common">Lichen-forming fungus</name>
    <dbReference type="NCBI Taxonomy" id="1263415"/>
    <lineage>
        <taxon>Eukaryota</taxon>
        <taxon>Fungi</taxon>
        <taxon>Dikarya</taxon>
        <taxon>Ascomycota</taxon>
        <taxon>Pezizomycotina</taxon>
        <taxon>Eurotiomycetes</taxon>
        <taxon>Chaetothyriomycetidae</taxon>
        <taxon>Verrucariales</taxon>
        <taxon>Verrucariaceae</taxon>
        <taxon>Endocarpon</taxon>
    </lineage>
</organism>
<dbReference type="AlphaFoldDB" id="U1GES9"/>
<evidence type="ECO:0000313" key="2">
    <source>
        <dbReference type="EMBL" id="ERF70608.1"/>
    </source>
</evidence>
<comment type="similarity">
    <text evidence="1">Belongs to the asaB hydroxylase/desaturase family.</text>
</comment>
<dbReference type="OMA" id="HRIHREF"/>
<dbReference type="InterPro" id="IPR044053">
    <property type="entry name" value="AsaB-like"/>
</dbReference>
<protein>
    <recommendedName>
        <fullName evidence="4">Methyltransferase</fullName>
    </recommendedName>
</protein>
<dbReference type="PANTHER" id="PTHR34598">
    <property type="entry name" value="BLL6449 PROTEIN"/>
    <property type="match status" value="1"/>
</dbReference>
<dbReference type="RefSeq" id="XP_007803666.1">
    <property type="nucleotide sequence ID" value="XM_007805475.1"/>
</dbReference>
<keyword evidence="3" id="KW-1185">Reference proteome</keyword>
<proteinExistence type="inferred from homology"/>
<evidence type="ECO:0000256" key="1">
    <source>
        <dbReference type="ARBA" id="ARBA00023604"/>
    </source>
</evidence>
<reference evidence="3" key="1">
    <citation type="journal article" date="2014" name="BMC Genomics">
        <title>Genome characteristics reveal the impact of lichenization on lichen-forming fungus Endocarpon pusillum Hedwig (Verrucariales, Ascomycota).</title>
        <authorList>
            <person name="Wang Y.-Y."/>
            <person name="Liu B."/>
            <person name="Zhang X.-Y."/>
            <person name="Zhou Q.-M."/>
            <person name="Zhang T."/>
            <person name="Li H."/>
            <person name="Yu Y.-F."/>
            <person name="Zhang X.-L."/>
            <person name="Hao X.-Y."/>
            <person name="Wang M."/>
            <person name="Wang L."/>
            <person name="Wei J.-C."/>
        </authorList>
    </citation>
    <scope>NUCLEOTIDE SEQUENCE [LARGE SCALE GENOMIC DNA]</scope>
    <source>
        <strain evidence="3">Z07020 / HMAS-L-300199</strain>
    </source>
</reference>
<dbReference type="GeneID" id="19237527"/>